<dbReference type="GO" id="GO:0006352">
    <property type="term" value="P:DNA-templated transcription initiation"/>
    <property type="evidence" value="ECO:0007669"/>
    <property type="project" value="InterPro"/>
</dbReference>
<dbReference type="Pfam" id="PF04542">
    <property type="entry name" value="Sigma70_r2"/>
    <property type="match status" value="1"/>
</dbReference>
<keyword evidence="4" id="KW-0804">Transcription</keyword>
<keyword evidence="3" id="KW-0731">Sigma factor</keyword>
<sequence>MMEEKKALVESMIDGNEAAFDELYRSYSGKLYRMAYFITGNQGDSEDILQETFVKCFLHKSKLKQAERFESWLYQILVRTAWRLERKKKGRAEISYEGILENEEEKKSAEHIREDKKADGPLESVLEAETAKEIQAALIHLDIKYRTVILLYYYNELSTREIAHITGTMEGTVKSRLHKARKLLKDLLKADGTEKTEMERGICHG</sequence>
<evidence type="ECO:0000256" key="3">
    <source>
        <dbReference type="ARBA" id="ARBA00023082"/>
    </source>
</evidence>
<dbReference type="EMBL" id="PGET01000001">
    <property type="protein sequence ID" value="PJJ30450.1"/>
    <property type="molecule type" value="Genomic_DNA"/>
</dbReference>
<evidence type="ECO:0000256" key="2">
    <source>
        <dbReference type="ARBA" id="ARBA00023015"/>
    </source>
</evidence>
<comment type="similarity">
    <text evidence="1">Belongs to the sigma-70 factor family. ECF subfamily.</text>
</comment>
<evidence type="ECO:0000259" key="6">
    <source>
        <dbReference type="Pfam" id="PF08281"/>
    </source>
</evidence>
<dbReference type="PANTHER" id="PTHR43133">
    <property type="entry name" value="RNA POLYMERASE ECF-TYPE SIGMA FACTO"/>
    <property type="match status" value="1"/>
</dbReference>
<dbReference type="Proteomes" id="UP000231092">
    <property type="component" value="Unassembled WGS sequence"/>
</dbReference>
<dbReference type="OrthoDB" id="9795666at2"/>
<dbReference type="Gene3D" id="1.10.10.10">
    <property type="entry name" value="Winged helix-like DNA-binding domain superfamily/Winged helix DNA-binding domain"/>
    <property type="match status" value="1"/>
</dbReference>
<dbReference type="NCBIfam" id="TIGR02937">
    <property type="entry name" value="sigma70-ECF"/>
    <property type="match status" value="1"/>
</dbReference>
<proteinExistence type="inferred from homology"/>
<dbReference type="InterPro" id="IPR014284">
    <property type="entry name" value="RNA_pol_sigma-70_dom"/>
</dbReference>
<dbReference type="InterPro" id="IPR013324">
    <property type="entry name" value="RNA_pol_sigma_r3/r4-like"/>
</dbReference>
<dbReference type="SUPFAM" id="SSF88659">
    <property type="entry name" value="Sigma3 and sigma4 domains of RNA polymerase sigma factors"/>
    <property type="match status" value="1"/>
</dbReference>
<evidence type="ECO:0000259" key="5">
    <source>
        <dbReference type="Pfam" id="PF04542"/>
    </source>
</evidence>
<dbReference type="PANTHER" id="PTHR43133:SF51">
    <property type="entry name" value="RNA POLYMERASE SIGMA FACTOR"/>
    <property type="match status" value="1"/>
</dbReference>
<dbReference type="InterPro" id="IPR036388">
    <property type="entry name" value="WH-like_DNA-bd_sf"/>
</dbReference>
<feature type="domain" description="RNA polymerase sigma factor 70 region 4 type 2" evidence="6">
    <location>
        <begin position="133"/>
        <end position="184"/>
    </location>
</feature>
<organism evidence="7 8">
    <name type="scientific">[Clostridium] celerecrescens 18A</name>
    <dbReference type="NCBI Taxonomy" id="1286362"/>
    <lineage>
        <taxon>Bacteria</taxon>
        <taxon>Bacillati</taxon>
        <taxon>Bacillota</taxon>
        <taxon>Clostridia</taxon>
        <taxon>Lachnospirales</taxon>
        <taxon>Lachnospiraceae</taxon>
        <taxon>Lacrimispora</taxon>
    </lineage>
</organism>
<evidence type="ECO:0000313" key="7">
    <source>
        <dbReference type="EMBL" id="PJJ30450.1"/>
    </source>
</evidence>
<dbReference type="RefSeq" id="WP_100306707.1">
    <property type="nucleotide sequence ID" value="NZ_PGET01000001.1"/>
</dbReference>
<dbReference type="AlphaFoldDB" id="A0A2M8ZAI6"/>
<evidence type="ECO:0000313" key="8">
    <source>
        <dbReference type="Proteomes" id="UP000231092"/>
    </source>
</evidence>
<dbReference type="GO" id="GO:0003677">
    <property type="term" value="F:DNA binding"/>
    <property type="evidence" value="ECO:0007669"/>
    <property type="project" value="InterPro"/>
</dbReference>
<dbReference type="InterPro" id="IPR039425">
    <property type="entry name" value="RNA_pol_sigma-70-like"/>
</dbReference>
<reference evidence="7 8" key="1">
    <citation type="submission" date="2017-11" db="EMBL/GenBank/DDBJ databases">
        <title>Understudied soil microbes with underappreciated capabilities: Untangling the Clostridium saccharolyticum group.</title>
        <authorList>
            <person name="Leschine S."/>
        </authorList>
    </citation>
    <scope>NUCLEOTIDE SEQUENCE [LARGE SCALE GENOMIC DNA]</scope>
    <source>
        <strain evidence="7 8">18A</strain>
    </source>
</reference>
<dbReference type="InterPro" id="IPR007627">
    <property type="entry name" value="RNA_pol_sigma70_r2"/>
</dbReference>
<evidence type="ECO:0000256" key="4">
    <source>
        <dbReference type="ARBA" id="ARBA00023163"/>
    </source>
</evidence>
<dbReference type="SUPFAM" id="SSF88946">
    <property type="entry name" value="Sigma2 domain of RNA polymerase sigma factors"/>
    <property type="match status" value="1"/>
</dbReference>
<name>A0A2M8ZAI6_9FIRM</name>
<dbReference type="CDD" id="cd06171">
    <property type="entry name" value="Sigma70_r4"/>
    <property type="match status" value="1"/>
</dbReference>
<dbReference type="InterPro" id="IPR013325">
    <property type="entry name" value="RNA_pol_sigma_r2"/>
</dbReference>
<feature type="domain" description="RNA polymerase sigma-70 region 2" evidence="5">
    <location>
        <begin position="23"/>
        <end position="89"/>
    </location>
</feature>
<dbReference type="GO" id="GO:0016987">
    <property type="term" value="F:sigma factor activity"/>
    <property type="evidence" value="ECO:0007669"/>
    <property type="project" value="UniProtKB-KW"/>
</dbReference>
<keyword evidence="2" id="KW-0805">Transcription regulation</keyword>
<evidence type="ECO:0000256" key="1">
    <source>
        <dbReference type="ARBA" id="ARBA00010641"/>
    </source>
</evidence>
<dbReference type="InterPro" id="IPR013249">
    <property type="entry name" value="RNA_pol_sigma70_r4_t2"/>
</dbReference>
<protein>
    <submittedName>
        <fullName evidence="7">RNA polymerase sigma-70 factor (ECF subfamily)</fullName>
    </submittedName>
</protein>
<gene>
    <name evidence="7" type="ORF">H171_4055</name>
</gene>
<dbReference type="Gene3D" id="1.10.1740.10">
    <property type="match status" value="1"/>
</dbReference>
<accession>A0A2M8ZAI6</accession>
<dbReference type="Pfam" id="PF08281">
    <property type="entry name" value="Sigma70_r4_2"/>
    <property type="match status" value="1"/>
</dbReference>
<comment type="caution">
    <text evidence="7">The sequence shown here is derived from an EMBL/GenBank/DDBJ whole genome shotgun (WGS) entry which is preliminary data.</text>
</comment>